<evidence type="ECO:0000259" key="7">
    <source>
        <dbReference type="PROSITE" id="PS51085"/>
    </source>
</evidence>
<dbReference type="InterPro" id="IPR036010">
    <property type="entry name" value="2Fe-2S_ferredoxin-like_sf"/>
</dbReference>
<gene>
    <name evidence="8" type="primary">fdxE_3</name>
    <name evidence="9" type="synonym">fdxE_4</name>
    <name evidence="8" type="ORF">IHBHHGIJ_02311</name>
    <name evidence="9" type="ORF">KFEGEMFD_02498</name>
</gene>
<keyword evidence="3" id="KW-0479">Metal-binding</keyword>
<dbReference type="InterPro" id="IPR001055">
    <property type="entry name" value="Adrenodoxin-like"/>
</dbReference>
<evidence type="ECO:0000256" key="5">
    <source>
        <dbReference type="ARBA" id="ARBA00023014"/>
    </source>
</evidence>
<dbReference type="GO" id="GO:0046872">
    <property type="term" value="F:metal ion binding"/>
    <property type="evidence" value="ECO:0007669"/>
    <property type="project" value="UniProtKB-KW"/>
</dbReference>
<evidence type="ECO:0000313" key="8">
    <source>
        <dbReference type="EMBL" id="CAA0092519.1"/>
    </source>
</evidence>
<dbReference type="GO" id="GO:0051537">
    <property type="term" value="F:2 iron, 2 sulfur cluster binding"/>
    <property type="evidence" value="ECO:0007669"/>
    <property type="project" value="UniProtKB-KW"/>
</dbReference>
<dbReference type="GO" id="GO:0009055">
    <property type="term" value="F:electron transfer activity"/>
    <property type="evidence" value="ECO:0007669"/>
    <property type="project" value="TreeGrafter"/>
</dbReference>
<evidence type="ECO:0000313" key="10">
    <source>
        <dbReference type="Proteomes" id="UP000435877"/>
    </source>
</evidence>
<reference evidence="10 11" key="1">
    <citation type="submission" date="2019-11" db="EMBL/GenBank/DDBJ databases">
        <authorList>
            <person name="Holert J."/>
        </authorList>
    </citation>
    <scope>NUCLEOTIDE SEQUENCE [LARGE SCALE GENOMIC DNA]</scope>
    <source>
        <strain evidence="9">BC3_2A</strain>
        <strain evidence="8">SB11_1A</strain>
    </source>
</reference>
<dbReference type="AlphaFoldDB" id="A0A5S9NQ13"/>
<accession>A0A5S9NQ13</accession>
<dbReference type="SUPFAM" id="SSF54292">
    <property type="entry name" value="2Fe-2S ferredoxin-like"/>
    <property type="match status" value="1"/>
</dbReference>
<dbReference type="Proteomes" id="UP000439591">
    <property type="component" value="Unassembled WGS sequence"/>
</dbReference>
<name>A0A5S9NQ13_9GAMM</name>
<comment type="cofactor">
    <cofactor evidence="6">
        <name>[2Fe-2S] cluster</name>
        <dbReference type="ChEBI" id="CHEBI:190135"/>
    </cofactor>
</comment>
<dbReference type="PANTHER" id="PTHR23426:SF65">
    <property type="entry name" value="FERREDOXIN-2, MITOCHONDRIAL"/>
    <property type="match status" value="1"/>
</dbReference>
<dbReference type="RefSeq" id="WP_200842648.1">
    <property type="nucleotide sequence ID" value="NZ_CACSIK010000001.1"/>
</dbReference>
<comment type="similarity">
    <text evidence="1">Belongs to the adrenodoxin/putidaredoxin family.</text>
</comment>
<evidence type="ECO:0000313" key="11">
    <source>
        <dbReference type="Proteomes" id="UP000439591"/>
    </source>
</evidence>
<evidence type="ECO:0000256" key="3">
    <source>
        <dbReference type="ARBA" id="ARBA00022723"/>
    </source>
</evidence>
<organism evidence="8 10">
    <name type="scientific">Zhongshania aliphaticivorans</name>
    <dbReference type="NCBI Taxonomy" id="1470434"/>
    <lineage>
        <taxon>Bacteria</taxon>
        <taxon>Pseudomonadati</taxon>
        <taxon>Pseudomonadota</taxon>
        <taxon>Gammaproteobacteria</taxon>
        <taxon>Cellvibrionales</taxon>
        <taxon>Spongiibacteraceae</taxon>
        <taxon>Zhongshania</taxon>
    </lineage>
</organism>
<sequence length="109" mass="11613">MSENKNTIEMTFIESSGIKKVVEAKIGDSLMSVAKNNMVEGVDADCGGCCACGTCRIYMDENNPALFGEADEMEAAMLDFAAEGDSSQRLSCQIIVSENFAGAEIKIVV</sequence>
<evidence type="ECO:0000256" key="6">
    <source>
        <dbReference type="ARBA" id="ARBA00034078"/>
    </source>
</evidence>
<dbReference type="Gene3D" id="3.10.20.30">
    <property type="match status" value="1"/>
</dbReference>
<protein>
    <submittedName>
        <fullName evidence="8">Ferredoxin-6</fullName>
    </submittedName>
</protein>
<dbReference type="PANTHER" id="PTHR23426">
    <property type="entry name" value="FERREDOXIN/ADRENODOXIN"/>
    <property type="match status" value="1"/>
</dbReference>
<evidence type="ECO:0000256" key="2">
    <source>
        <dbReference type="ARBA" id="ARBA00022714"/>
    </source>
</evidence>
<dbReference type="GO" id="GO:0140647">
    <property type="term" value="P:P450-containing electron transport chain"/>
    <property type="evidence" value="ECO:0007669"/>
    <property type="project" value="InterPro"/>
</dbReference>
<feature type="domain" description="2Fe-2S ferredoxin-type" evidence="7">
    <location>
        <begin position="8"/>
        <end position="109"/>
    </location>
</feature>
<dbReference type="InterPro" id="IPR001041">
    <property type="entry name" value="2Fe-2S_ferredoxin-type"/>
</dbReference>
<dbReference type="Pfam" id="PF00111">
    <property type="entry name" value="Fer2"/>
    <property type="match status" value="1"/>
</dbReference>
<dbReference type="EMBL" id="CACSIK010000001">
    <property type="protein sequence ID" value="CAA0092519.1"/>
    <property type="molecule type" value="Genomic_DNA"/>
</dbReference>
<evidence type="ECO:0000313" key="9">
    <source>
        <dbReference type="EMBL" id="CAA0109805.1"/>
    </source>
</evidence>
<keyword evidence="2" id="KW-0001">2Fe-2S</keyword>
<dbReference type="PROSITE" id="PS51085">
    <property type="entry name" value="2FE2S_FER_2"/>
    <property type="match status" value="1"/>
</dbReference>
<evidence type="ECO:0000256" key="1">
    <source>
        <dbReference type="ARBA" id="ARBA00010914"/>
    </source>
</evidence>
<keyword evidence="4" id="KW-0408">Iron</keyword>
<dbReference type="EMBL" id="CACSIM010000004">
    <property type="protein sequence ID" value="CAA0109805.1"/>
    <property type="molecule type" value="Genomic_DNA"/>
</dbReference>
<dbReference type="InterPro" id="IPR012675">
    <property type="entry name" value="Beta-grasp_dom_sf"/>
</dbReference>
<keyword evidence="5" id="KW-0411">Iron-sulfur</keyword>
<keyword evidence="10" id="KW-1185">Reference proteome</keyword>
<evidence type="ECO:0000256" key="4">
    <source>
        <dbReference type="ARBA" id="ARBA00023004"/>
    </source>
</evidence>
<dbReference type="Proteomes" id="UP000435877">
    <property type="component" value="Unassembled WGS sequence"/>
</dbReference>
<proteinExistence type="inferred from homology"/>